<proteinExistence type="predicted"/>
<dbReference type="Proteomes" id="UP000054359">
    <property type="component" value="Unassembled WGS sequence"/>
</dbReference>
<accession>A0A087UGH7</accession>
<dbReference type="OMA" id="CHEAFTP"/>
<organism evidence="1 2">
    <name type="scientific">Stegodyphus mimosarum</name>
    <name type="common">African social velvet spider</name>
    <dbReference type="NCBI Taxonomy" id="407821"/>
    <lineage>
        <taxon>Eukaryota</taxon>
        <taxon>Metazoa</taxon>
        <taxon>Ecdysozoa</taxon>
        <taxon>Arthropoda</taxon>
        <taxon>Chelicerata</taxon>
        <taxon>Arachnida</taxon>
        <taxon>Araneae</taxon>
        <taxon>Araneomorphae</taxon>
        <taxon>Entelegynae</taxon>
        <taxon>Eresoidea</taxon>
        <taxon>Eresidae</taxon>
        <taxon>Stegodyphus</taxon>
    </lineage>
</organism>
<evidence type="ECO:0000313" key="1">
    <source>
        <dbReference type="EMBL" id="KFM76466.1"/>
    </source>
</evidence>
<dbReference type="AlphaFoldDB" id="A0A087UGH7"/>
<keyword evidence="2" id="KW-1185">Reference proteome</keyword>
<dbReference type="STRING" id="407821.A0A087UGH7"/>
<feature type="non-terminal residue" evidence="1">
    <location>
        <position position="230"/>
    </location>
</feature>
<sequence length="230" mass="26773">MDQGVITSFQHYYLLQFMQSIATNLESIDKIAVKEVWENYNIKMGIENIDTALTKLTKSDMNRCWKNLLPKYVHDHRGFEKDLNRIKDDILQLTAQAGFFEVDKKDIVELIRSHQDEYTGEELNLLDAERLTEEDNEELQQHNKVLGTETLAKFFYYLDLATQLLDENDPNLERTSAFKRGLFQLVACYREVYDRKRLAAMQTSVLTFSQTSTLAELEPSTSSEGNYLFS</sequence>
<dbReference type="EMBL" id="KK119706">
    <property type="protein sequence ID" value="KFM76466.1"/>
    <property type="molecule type" value="Genomic_DNA"/>
</dbReference>
<gene>
    <name evidence="1" type="ORF">X975_07754</name>
</gene>
<dbReference type="OrthoDB" id="7422307at2759"/>
<name>A0A087UGH7_STEMI</name>
<protein>
    <submittedName>
        <fullName evidence="1">Tigger transposable element-derived protein 1</fullName>
    </submittedName>
</protein>
<evidence type="ECO:0000313" key="2">
    <source>
        <dbReference type="Proteomes" id="UP000054359"/>
    </source>
</evidence>
<reference evidence="1 2" key="1">
    <citation type="submission" date="2013-11" db="EMBL/GenBank/DDBJ databases">
        <title>Genome sequencing of Stegodyphus mimosarum.</title>
        <authorList>
            <person name="Bechsgaard J."/>
        </authorList>
    </citation>
    <scope>NUCLEOTIDE SEQUENCE [LARGE SCALE GENOMIC DNA]</scope>
</reference>